<dbReference type="SUPFAM" id="SSF53474">
    <property type="entry name" value="alpha/beta-Hydrolases"/>
    <property type="match status" value="1"/>
</dbReference>
<evidence type="ECO:0000313" key="1">
    <source>
        <dbReference type="EMBL" id="WRY35280.1"/>
    </source>
</evidence>
<sequence>MSDTDSEDLAEDHARLPEKQAPEEILPAWYREIYPAGGCDGFYEKIGDHALIHVDRGPETLVVTFDNLSDAGYKGYDIRAWAENFLRDSGVSHLGVVAQGPTWFRDAALIARMEALAAQGFFRRFERVVMAGTSMGGFGALAFADLAPGCDVLAFSPQTTLAAGLVPWETRFAPGRAQDWTLSRSDAARTLAGVNRIWLVYDPFLAPDRQQALRLPQDRVIALKAFGQGHKTALVLRRMEQLKAVMGAAIDGTLTPALFYRLTRGRKDLYLYRKVMEGHLSDRGHAARIPAFQRAFRLRAQRTRPAGSVPETSAPEAQKEIVMPDASRPLHNGPARKPRTLGNVWQLIDDGQSLRYLSDQYRGQVMGFAERHGVTLAQTPDVALGMACVGGSAGVPRPLPERFDYHIRDEALSQDSAPYGATAQGVASLSSARARHHALRNVIALSQPQAGITAAESLPEAAIYQRLFQRIAQAKEALAPWGKSLFIDRISLDLLAGAPDMLELEAQAHYSEVIQWLRPQVARAAGQSSLPHVTLCQKAGSRTDGTSEVILAEGRLEIYEPALGIIVASPSYMLRLMPETVATILPEDRLWLDELEACAIETVQNGGKWHCPSLRQVLVNGVRIFAEFATLGPLEFDETQPHHGFTLSGCDNGAQITAIGLGPHRAGGQFVVLDCDRVPTGPALHLDYAFGQSLPPAGDDRPANRGALREVWSRPSLLQEGRHLHRYALSSRLPVMPSNLQVTP</sequence>
<dbReference type="RefSeq" id="WP_330647045.1">
    <property type="nucleotide sequence ID" value="NZ_CP135444.1"/>
</dbReference>
<gene>
    <name evidence="1" type="ORF">RPE78_15695</name>
</gene>
<geneLocation type="plasmid" evidence="1 2">
    <name>unnamed1</name>
</geneLocation>
<dbReference type="EMBL" id="CP135444">
    <property type="protein sequence ID" value="WRY35280.1"/>
    <property type="molecule type" value="Genomic_DNA"/>
</dbReference>
<accession>A0ABZ1E561</accession>
<reference evidence="1 2" key="1">
    <citation type="submission" date="2023-09" db="EMBL/GenBank/DDBJ databases">
        <title>Thioclava shenzhenensis sp. nov., a multidrug resistant bacteria-antagonizing species isolated from coastal seawater.</title>
        <authorList>
            <person name="Long M."/>
        </authorList>
    </citation>
    <scope>NUCLEOTIDE SEQUENCE [LARGE SCALE GENOMIC DNA]</scope>
    <source>
        <strain evidence="1 2">FTW29</strain>
        <plasmid evidence="1 2">unnamed1</plasmid>
    </source>
</reference>
<dbReference type="Proteomes" id="UP001623290">
    <property type="component" value="Plasmid unnamed1"/>
</dbReference>
<keyword evidence="2" id="KW-1185">Reference proteome</keyword>
<organism evidence="1 2">
    <name type="scientific">Thioclava litoralis</name>
    <dbReference type="NCBI Taxonomy" id="3076557"/>
    <lineage>
        <taxon>Bacteria</taxon>
        <taxon>Pseudomonadati</taxon>
        <taxon>Pseudomonadota</taxon>
        <taxon>Alphaproteobacteria</taxon>
        <taxon>Rhodobacterales</taxon>
        <taxon>Paracoccaceae</taxon>
        <taxon>Thioclava</taxon>
    </lineage>
</organism>
<name>A0ABZ1E561_9RHOB</name>
<protein>
    <recommendedName>
        <fullName evidence="3">PNPLA domain-containing protein</fullName>
    </recommendedName>
</protein>
<evidence type="ECO:0000313" key="2">
    <source>
        <dbReference type="Proteomes" id="UP001623290"/>
    </source>
</evidence>
<dbReference type="InterPro" id="IPR029058">
    <property type="entry name" value="AB_hydrolase_fold"/>
</dbReference>
<proteinExistence type="predicted"/>
<keyword evidence="1" id="KW-0614">Plasmid</keyword>
<evidence type="ECO:0008006" key="3">
    <source>
        <dbReference type="Google" id="ProtNLM"/>
    </source>
</evidence>